<keyword evidence="3" id="KW-1185">Reference proteome</keyword>
<feature type="compositionally biased region" description="Low complexity" evidence="1">
    <location>
        <begin position="65"/>
        <end position="81"/>
    </location>
</feature>
<evidence type="ECO:0000313" key="3">
    <source>
        <dbReference type="Proteomes" id="UP000786811"/>
    </source>
</evidence>
<comment type="caution">
    <text evidence="2">The sequence shown here is derived from an EMBL/GenBank/DDBJ whole genome shotgun (WGS) entry which is preliminary data.</text>
</comment>
<feature type="region of interest" description="Disordered" evidence="1">
    <location>
        <begin position="15"/>
        <end position="81"/>
    </location>
</feature>
<evidence type="ECO:0000256" key="1">
    <source>
        <dbReference type="SAM" id="MobiDB-lite"/>
    </source>
</evidence>
<reference evidence="2" key="1">
    <citation type="submission" date="2021-04" db="EMBL/GenBank/DDBJ databases">
        <authorList>
            <person name="Chebbi M.A.C M."/>
        </authorList>
    </citation>
    <scope>NUCLEOTIDE SEQUENCE</scope>
</reference>
<accession>A0A8J2MMN5</accession>
<evidence type="ECO:0000313" key="2">
    <source>
        <dbReference type="EMBL" id="CAG5096439.1"/>
    </source>
</evidence>
<dbReference type="EMBL" id="CAJNRD030001121">
    <property type="protein sequence ID" value="CAG5096439.1"/>
    <property type="molecule type" value="Genomic_DNA"/>
</dbReference>
<name>A0A8J2MMN5_COTCN</name>
<dbReference type="AlphaFoldDB" id="A0A8J2MMN5"/>
<feature type="compositionally biased region" description="Polar residues" evidence="1">
    <location>
        <begin position="30"/>
        <end position="42"/>
    </location>
</feature>
<gene>
    <name evidence="2" type="ORF">HICCMSTLAB_LOCUS8210</name>
</gene>
<protein>
    <submittedName>
        <fullName evidence="2">Uncharacterized protein</fullName>
    </submittedName>
</protein>
<dbReference type="Proteomes" id="UP000786811">
    <property type="component" value="Unassembled WGS sequence"/>
</dbReference>
<sequence>MYAYGIIEGVRYNNTMEGGKLPGRSRGRASISTRGQQPQLQGAWSRRPGLCEQAEQSSYGRSVRATSPASTASASASASAATEKVAAEIGESSSTVNVGRGAMRGRRVINADRSRVTNIRAHAQT</sequence>
<organism evidence="2 3">
    <name type="scientific">Cotesia congregata</name>
    <name type="common">Parasitoid wasp</name>
    <name type="synonym">Apanteles congregatus</name>
    <dbReference type="NCBI Taxonomy" id="51543"/>
    <lineage>
        <taxon>Eukaryota</taxon>
        <taxon>Metazoa</taxon>
        <taxon>Ecdysozoa</taxon>
        <taxon>Arthropoda</taxon>
        <taxon>Hexapoda</taxon>
        <taxon>Insecta</taxon>
        <taxon>Pterygota</taxon>
        <taxon>Neoptera</taxon>
        <taxon>Endopterygota</taxon>
        <taxon>Hymenoptera</taxon>
        <taxon>Apocrita</taxon>
        <taxon>Ichneumonoidea</taxon>
        <taxon>Braconidae</taxon>
        <taxon>Microgastrinae</taxon>
        <taxon>Cotesia</taxon>
    </lineage>
</organism>
<proteinExistence type="predicted"/>